<organism evidence="2 3">
    <name type="scientific">Dendrobium thyrsiflorum</name>
    <name type="common">Pinecone-like raceme dendrobium</name>
    <name type="synonym">Orchid</name>
    <dbReference type="NCBI Taxonomy" id="117978"/>
    <lineage>
        <taxon>Eukaryota</taxon>
        <taxon>Viridiplantae</taxon>
        <taxon>Streptophyta</taxon>
        <taxon>Embryophyta</taxon>
        <taxon>Tracheophyta</taxon>
        <taxon>Spermatophyta</taxon>
        <taxon>Magnoliopsida</taxon>
        <taxon>Liliopsida</taxon>
        <taxon>Asparagales</taxon>
        <taxon>Orchidaceae</taxon>
        <taxon>Epidendroideae</taxon>
        <taxon>Malaxideae</taxon>
        <taxon>Dendrobiinae</taxon>
        <taxon>Dendrobium</taxon>
    </lineage>
</organism>
<keyword evidence="3" id="KW-1185">Reference proteome</keyword>
<dbReference type="Proteomes" id="UP001552299">
    <property type="component" value="Unassembled WGS sequence"/>
</dbReference>
<keyword evidence="1" id="KW-0472">Membrane</keyword>
<dbReference type="AlphaFoldDB" id="A0ABD0UB84"/>
<comment type="caution">
    <text evidence="2">The sequence shown here is derived from an EMBL/GenBank/DDBJ whole genome shotgun (WGS) entry which is preliminary data.</text>
</comment>
<proteinExistence type="predicted"/>
<keyword evidence="1" id="KW-1133">Transmembrane helix</keyword>
<dbReference type="EMBL" id="JANQDX010000016">
    <property type="protein sequence ID" value="KAL0909953.1"/>
    <property type="molecule type" value="Genomic_DNA"/>
</dbReference>
<dbReference type="PANTHER" id="PTHR33116">
    <property type="entry name" value="REVERSE TRANSCRIPTASE ZINC-BINDING DOMAIN-CONTAINING PROTEIN-RELATED-RELATED"/>
    <property type="match status" value="1"/>
</dbReference>
<feature type="transmembrane region" description="Helical" evidence="1">
    <location>
        <begin position="75"/>
        <end position="92"/>
    </location>
</feature>
<evidence type="ECO:0000256" key="1">
    <source>
        <dbReference type="SAM" id="Phobius"/>
    </source>
</evidence>
<name>A0ABD0UB84_DENTH</name>
<accession>A0ABD0UB84</accession>
<dbReference type="PANTHER" id="PTHR33116:SF80">
    <property type="entry name" value="REVERSE TRANSCRIPTASE ZINC-BINDING DOMAIN-CONTAINING PROTEIN"/>
    <property type="match status" value="1"/>
</dbReference>
<keyword evidence="1" id="KW-0812">Transmembrane</keyword>
<evidence type="ECO:0000313" key="2">
    <source>
        <dbReference type="EMBL" id="KAL0909953.1"/>
    </source>
</evidence>
<reference evidence="2 3" key="1">
    <citation type="journal article" date="2024" name="Plant Biotechnol. J.">
        <title>Dendrobium thyrsiflorum genome and its molecular insights into genes involved in important horticultural traits.</title>
        <authorList>
            <person name="Chen B."/>
            <person name="Wang J.Y."/>
            <person name="Zheng P.J."/>
            <person name="Li K.L."/>
            <person name="Liang Y.M."/>
            <person name="Chen X.F."/>
            <person name="Zhang C."/>
            <person name="Zhao X."/>
            <person name="He X."/>
            <person name="Zhang G.Q."/>
            <person name="Liu Z.J."/>
            <person name="Xu Q."/>
        </authorList>
    </citation>
    <scope>NUCLEOTIDE SEQUENCE [LARGE SCALE GENOMIC DNA]</scope>
    <source>
        <strain evidence="2">GZMU011</strain>
    </source>
</reference>
<protein>
    <submittedName>
        <fullName evidence="2">Uncharacterized protein</fullName>
    </submittedName>
</protein>
<sequence length="257" mass="30061">MAVADDKQPRVQCVLDLKKSGLKFNVKKCSFIPGKEYLSRGLHTICTQYKSLLYINKGEVLFHSKGKVCFKGTSNFFYAILTFFYYLGTPIYKGHKKNFLFDKIFQAINACLASWEFKLLSMGGCLDLIKSVLSFLLLYLFQTINPSLEIFYIMEKKFNKFFWGSFSEVKRIHWSSWNSCTGPIGERGISCKSIRNMVCGFFIRLCWNFRQRNSLWVNFMHMKYSNSIHPSGCFFKRGQSPIWHRLCNVKWLGESFI</sequence>
<evidence type="ECO:0000313" key="3">
    <source>
        <dbReference type="Proteomes" id="UP001552299"/>
    </source>
</evidence>
<gene>
    <name evidence="2" type="ORF">M5K25_020867</name>
</gene>